<evidence type="ECO:0000256" key="9">
    <source>
        <dbReference type="ARBA" id="ARBA00022803"/>
    </source>
</evidence>
<evidence type="ECO:0000256" key="5">
    <source>
        <dbReference type="ARBA" id="ARBA00012839"/>
    </source>
</evidence>
<dbReference type="InterPro" id="IPR019734">
    <property type="entry name" value="TPR_rpt"/>
</dbReference>
<feature type="transmembrane region" description="Helical" evidence="14">
    <location>
        <begin position="113"/>
        <end position="131"/>
    </location>
</feature>
<evidence type="ECO:0000256" key="4">
    <source>
        <dbReference type="ARBA" id="ARBA00007882"/>
    </source>
</evidence>
<reference evidence="18" key="2">
    <citation type="submission" date="2019-11" db="UniProtKB">
        <authorList>
            <consortium name="WormBaseParasite"/>
        </authorList>
    </citation>
    <scope>IDENTIFICATION</scope>
</reference>
<keyword evidence="8" id="KW-0677">Repeat</keyword>
<feature type="repeat" description="TPR" evidence="13">
    <location>
        <begin position="467"/>
        <end position="500"/>
    </location>
</feature>
<evidence type="ECO:0000256" key="11">
    <source>
        <dbReference type="ARBA" id="ARBA00022989"/>
    </source>
</evidence>
<dbReference type="GO" id="GO:0004169">
    <property type="term" value="F:dolichyl-phosphate-mannose-protein mannosyltransferase activity"/>
    <property type="evidence" value="ECO:0007669"/>
    <property type="project" value="UniProtKB-EC"/>
</dbReference>
<dbReference type="InterPro" id="IPR013618">
    <property type="entry name" value="TMTC_DUF1736"/>
</dbReference>
<protein>
    <recommendedName>
        <fullName evidence="5">dolichyl-phosphate-mannose--protein mannosyltransferase</fullName>
        <ecNumber evidence="5">2.4.1.109</ecNumber>
    </recommendedName>
</protein>
<feature type="repeat" description="TPR" evidence="13">
    <location>
        <begin position="501"/>
        <end position="534"/>
    </location>
</feature>
<dbReference type="GO" id="GO:0016020">
    <property type="term" value="C:membrane"/>
    <property type="evidence" value="ECO:0007669"/>
    <property type="project" value="UniProtKB-SubCell"/>
</dbReference>
<dbReference type="Proteomes" id="UP000267029">
    <property type="component" value="Unassembled WGS sequence"/>
</dbReference>
<dbReference type="STRING" id="53468.A0A0R3UN75"/>
<evidence type="ECO:0000256" key="8">
    <source>
        <dbReference type="ARBA" id="ARBA00022737"/>
    </source>
</evidence>
<feature type="transmembrane region" description="Helical" evidence="14">
    <location>
        <begin position="369"/>
        <end position="391"/>
    </location>
</feature>
<comment type="subcellular location">
    <subcellularLocation>
        <location evidence="2">Endoplasmic reticulum</location>
    </subcellularLocation>
    <subcellularLocation>
        <location evidence="1">Membrane</location>
        <topology evidence="1">Multi-pass membrane protein</topology>
    </subcellularLocation>
</comment>
<organism evidence="18">
    <name type="scientific">Mesocestoides corti</name>
    <name type="common">Flatworm</name>
    <dbReference type="NCBI Taxonomy" id="53468"/>
    <lineage>
        <taxon>Eukaryota</taxon>
        <taxon>Metazoa</taxon>
        <taxon>Spiralia</taxon>
        <taxon>Lophotrochozoa</taxon>
        <taxon>Platyhelminthes</taxon>
        <taxon>Cestoda</taxon>
        <taxon>Eucestoda</taxon>
        <taxon>Cyclophyllidea</taxon>
        <taxon>Mesocestoididae</taxon>
        <taxon>Mesocestoides</taxon>
    </lineage>
</organism>
<evidence type="ECO:0000256" key="14">
    <source>
        <dbReference type="SAM" id="Phobius"/>
    </source>
</evidence>
<evidence type="ECO:0000259" key="15">
    <source>
        <dbReference type="Pfam" id="PF08409"/>
    </source>
</evidence>
<feature type="transmembrane region" description="Helical" evidence="14">
    <location>
        <begin position="169"/>
        <end position="186"/>
    </location>
</feature>
<keyword evidence="6" id="KW-0808">Transferase</keyword>
<comment type="pathway">
    <text evidence="3">Protein modification; protein glycosylation.</text>
</comment>
<feature type="domain" description="DUF1736" evidence="15">
    <location>
        <begin position="277"/>
        <end position="347"/>
    </location>
</feature>
<dbReference type="EC" id="2.4.1.109" evidence="5"/>
<feature type="transmembrane region" description="Helical" evidence="14">
    <location>
        <begin position="31"/>
        <end position="52"/>
    </location>
</feature>
<evidence type="ECO:0000256" key="13">
    <source>
        <dbReference type="PROSITE-ProRule" id="PRU00339"/>
    </source>
</evidence>
<keyword evidence="7 14" id="KW-0812">Transmembrane</keyword>
<proteinExistence type="inferred from homology"/>
<keyword evidence="9 13" id="KW-0802">TPR repeat</keyword>
<dbReference type="SMART" id="SM00028">
    <property type="entry name" value="TPR"/>
    <property type="match status" value="7"/>
</dbReference>
<dbReference type="InterPro" id="IPR011990">
    <property type="entry name" value="TPR-like_helical_dom_sf"/>
</dbReference>
<dbReference type="Pfam" id="PF13432">
    <property type="entry name" value="TPR_16"/>
    <property type="match status" value="2"/>
</dbReference>
<dbReference type="Pfam" id="PF08409">
    <property type="entry name" value="TMTC_DUF1736"/>
    <property type="match status" value="1"/>
</dbReference>
<dbReference type="GO" id="GO:0005783">
    <property type="term" value="C:endoplasmic reticulum"/>
    <property type="evidence" value="ECO:0007669"/>
    <property type="project" value="UniProtKB-SubCell"/>
</dbReference>
<evidence type="ECO:0000256" key="1">
    <source>
        <dbReference type="ARBA" id="ARBA00004141"/>
    </source>
</evidence>
<feature type="transmembrane region" description="Helical" evidence="14">
    <location>
        <begin position="218"/>
        <end position="241"/>
    </location>
</feature>
<evidence type="ECO:0000313" key="16">
    <source>
        <dbReference type="EMBL" id="VDD83233.1"/>
    </source>
</evidence>
<feature type="transmembrane region" description="Helical" evidence="14">
    <location>
        <begin position="397"/>
        <end position="413"/>
    </location>
</feature>
<feature type="transmembrane region" description="Helical" evidence="14">
    <location>
        <begin position="193"/>
        <end position="212"/>
    </location>
</feature>
<reference evidence="16 17" key="1">
    <citation type="submission" date="2018-10" db="EMBL/GenBank/DDBJ databases">
        <authorList>
            <consortium name="Pathogen Informatics"/>
        </authorList>
    </citation>
    <scope>NUCLEOTIDE SEQUENCE [LARGE SCALE GENOMIC DNA]</scope>
</reference>
<feature type="transmembrane region" description="Helical" evidence="14">
    <location>
        <begin position="253"/>
        <end position="274"/>
    </location>
</feature>
<dbReference type="EMBL" id="UXSR01005670">
    <property type="protein sequence ID" value="VDD83233.1"/>
    <property type="molecule type" value="Genomic_DNA"/>
</dbReference>
<dbReference type="PANTHER" id="PTHR44395:SF1">
    <property type="entry name" value="PROTEIN O-MANNOSYL-TRANSFERASE TMTC3"/>
    <property type="match status" value="1"/>
</dbReference>
<evidence type="ECO:0000313" key="18">
    <source>
        <dbReference type="WBParaSite" id="MCU_008234-RB"/>
    </source>
</evidence>
<dbReference type="SUPFAM" id="SSF48452">
    <property type="entry name" value="TPR-like"/>
    <property type="match status" value="2"/>
</dbReference>
<keyword evidence="17" id="KW-1185">Reference proteome</keyword>
<dbReference type="OrthoDB" id="66906at2759"/>
<evidence type="ECO:0000256" key="2">
    <source>
        <dbReference type="ARBA" id="ARBA00004240"/>
    </source>
</evidence>
<dbReference type="PANTHER" id="PTHR44395">
    <property type="match status" value="1"/>
</dbReference>
<accession>A0A0R3UN75</accession>
<dbReference type="PROSITE" id="PS50005">
    <property type="entry name" value="TPR"/>
    <property type="match status" value="5"/>
</dbReference>
<feature type="transmembrane region" description="Helical" evidence="14">
    <location>
        <begin position="138"/>
        <end position="157"/>
    </location>
</feature>
<evidence type="ECO:0000313" key="17">
    <source>
        <dbReference type="Proteomes" id="UP000267029"/>
    </source>
</evidence>
<gene>
    <name evidence="16" type="ORF">MCOS_LOCUS9236</name>
</gene>
<evidence type="ECO:0000256" key="10">
    <source>
        <dbReference type="ARBA" id="ARBA00022824"/>
    </source>
</evidence>
<feature type="repeat" description="TPR" evidence="13">
    <location>
        <begin position="689"/>
        <end position="722"/>
    </location>
</feature>
<name>A0A0R3UN75_MESCO</name>
<keyword evidence="10" id="KW-0256">Endoplasmic reticulum</keyword>
<evidence type="ECO:0000256" key="6">
    <source>
        <dbReference type="ARBA" id="ARBA00022679"/>
    </source>
</evidence>
<dbReference type="Gene3D" id="1.25.40.10">
    <property type="entry name" value="Tetratricopeptide repeat domain"/>
    <property type="match status" value="4"/>
</dbReference>
<evidence type="ECO:0000256" key="7">
    <source>
        <dbReference type="ARBA" id="ARBA00022692"/>
    </source>
</evidence>
<keyword evidence="11 14" id="KW-1133">Transmembrane helix</keyword>
<dbReference type="WBParaSite" id="MCU_008234-RB">
    <property type="protein sequence ID" value="MCU_008234-RB"/>
    <property type="gene ID" value="MCU_008234"/>
</dbReference>
<evidence type="ECO:0000256" key="3">
    <source>
        <dbReference type="ARBA" id="ARBA00004922"/>
    </source>
</evidence>
<evidence type="ECO:0000256" key="12">
    <source>
        <dbReference type="ARBA" id="ARBA00023136"/>
    </source>
</evidence>
<dbReference type="AlphaFoldDB" id="A0A0R3UN75"/>
<comment type="similarity">
    <text evidence="4">Belongs to the TMTC family.</text>
</comment>
<sequence>MRKRIRASKNELGNNKVPSLSKKYCASKYHYLLLTLLTFLVYSNSLTCNFVFDDASAIVDNQDLRPHITSAWSLFRNDFWGTPMAHDSSHKSYRPLTVLSYRWNYAFSGLNPWSYHFVNLLLHAVVVLLFYEFCRNFLDSCGALAAALIFAVHPVHVEAVTGVVGRAEILSAMFFLSSLQLYLKLVSQKSQTILSEICHILCVSVLVIVGTLCKEQCITVVAVCLAYDFVFHFIYTFYIRNEKHSKTRSWKRLVLRGVVLAMAASLFLFVRVQVMGSQLPHFTPFDNPAAHAAPLARRLTHLHLLFVNTALLFYPSGLCADWTMGSIPLIVSFADPRNALTLLTLVGVLTVALRCAWSRTPPQTALTLSMGLALLVFPFIPASNLFFYVGFVVAERVLYVPSLGFCLIMGFGFQRLVNKSASSRTLSVSLLLLVCSVLGLKTFHRNYDWKDEYSLFTSALKVNQNNAKLWNNVGHALEAKSMHGEALEFFKQAVRVQPNDMGARINVGRTLVQLGRNKEAEEVYYQALEFFPKPKRGVVYHTRVSPKDLSIFINLANLLAKDDDRLGEADALLRRAISLREDNVDAYQTRGSILVRQQRFAEAEEMYRKALRFKYKSAVLHYNLGVVLLEVNRTEEAYASFREALRFDPDHEQTKFALASSYSESADPIQRNTAKMYFEELAARNFEPVRVHFALAIIYTDIGEYGTAAGHYQEVLKIDPSHRSSLFNLALMYHNELNDSLSGVPLLNRLIEHHPDHFKSYMLLGDMELSVRNDPDAAIKCFEKASSLAPNDLQARHNLCVAIAESGDLEAGEKCLLEAAAYADKKNPKDAYVFRHLAILQAKLRDQH</sequence>
<keyword evidence="12 14" id="KW-0472">Membrane</keyword>
<feature type="transmembrane region" description="Helical" evidence="14">
    <location>
        <begin position="339"/>
        <end position="357"/>
    </location>
</feature>
<dbReference type="UniPathway" id="UPA00378"/>
<dbReference type="Pfam" id="PF13181">
    <property type="entry name" value="TPR_8"/>
    <property type="match status" value="1"/>
</dbReference>
<feature type="repeat" description="TPR" evidence="13">
    <location>
        <begin position="584"/>
        <end position="617"/>
    </location>
</feature>
<dbReference type="Pfam" id="PF13176">
    <property type="entry name" value="TPR_7"/>
    <property type="match status" value="1"/>
</dbReference>
<feature type="repeat" description="TPR" evidence="13">
    <location>
        <begin position="618"/>
        <end position="651"/>
    </location>
</feature>
<dbReference type="PROSITE" id="PS50293">
    <property type="entry name" value="TPR_REGION"/>
    <property type="match status" value="1"/>
</dbReference>